<organism evidence="1">
    <name type="scientific">candidate division WOR-3 bacterium</name>
    <dbReference type="NCBI Taxonomy" id="2052148"/>
    <lineage>
        <taxon>Bacteria</taxon>
        <taxon>Bacteria division WOR-3</taxon>
    </lineage>
</organism>
<reference evidence="1" key="1">
    <citation type="journal article" date="2020" name="mSystems">
        <title>Genome- and Community-Level Interaction Insights into Carbon Utilization and Element Cycling Functions of Hydrothermarchaeota in Hydrothermal Sediment.</title>
        <authorList>
            <person name="Zhou Z."/>
            <person name="Liu Y."/>
            <person name="Xu W."/>
            <person name="Pan J."/>
            <person name="Luo Z.H."/>
            <person name="Li M."/>
        </authorList>
    </citation>
    <scope>NUCLEOTIDE SEQUENCE [LARGE SCALE GENOMIC DNA]</scope>
    <source>
        <strain evidence="1">HyVt-28</strain>
    </source>
</reference>
<comment type="caution">
    <text evidence="1">The sequence shown here is derived from an EMBL/GenBank/DDBJ whole genome shotgun (WGS) entry which is preliminary data.</text>
</comment>
<sequence>MKKLLILLVVISFLYFGTKIFLNKWYKVSETFDMEDCMVYKAILDDLNDEEMGLAVFSKT</sequence>
<feature type="non-terminal residue" evidence="1">
    <location>
        <position position="60"/>
    </location>
</feature>
<gene>
    <name evidence="1" type="ORF">ENH14_02625</name>
</gene>
<name>A0A7V0LV59_UNCW3</name>
<protein>
    <submittedName>
        <fullName evidence="1">Uncharacterized protein</fullName>
    </submittedName>
</protein>
<dbReference type="AlphaFoldDB" id="A0A7V0LV59"/>
<accession>A0A7V0LV59</accession>
<dbReference type="EMBL" id="DRDR01000110">
    <property type="protein sequence ID" value="HDL60331.1"/>
    <property type="molecule type" value="Genomic_DNA"/>
</dbReference>
<proteinExistence type="predicted"/>
<evidence type="ECO:0000313" key="1">
    <source>
        <dbReference type="EMBL" id="HDL60331.1"/>
    </source>
</evidence>
<dbReference type="Proteomes" id="UP000886381">
    <property type="component" value="Unassembled WGS sequence"/>
</dbReference>